<evidence type="ECO:0000256" key="4">
    <source>
        <dbReference type="ARBA" id="ARBA00022519"/>
    </source>
</evidence>
<dbReference type="InterPro" id="IPR000297">
    <property type="entry name" value="PPIase_PpiC"/>
</dbReference>
<proteinExistence type="inferred from homology"/>
<evidence type="ECO:0000256" key="11">
    <source>
        <dbReference type="ARBA" id="ARBA00038408"/>
    </source>
</evidence>
<keyword evidence="4" id="KW-0997">Cell inner membrane</keyword>
<keyword evidence="16" id="KW-1185">Reference proteome</keyword>
<dbReference type="Proteomes" id="UP000315037">
    <property type="component" value="Unassembled WGS sequence"/>
</dbReference>
<dbReference type="Pfam" id="PF13145">
    <property type="entry name" value="Rotamase_2"/>
    <property type="match status" value="1"/>
</dbReference>
<evidence type="ECO:0000256" key="13">
    <source>
        <dbReference type="ARBA" id="ARBA00042775"/>
    </source>
</evidence>
<dbReference type="GO" id="GO:0005886">
    <property type="term" value="C:plasma membrane"/>
    <property type="evidence" value="ECO:0007669"/>
    <property type="project" value="UniProtKB-SubCell"/>
</dbReference>
<dbReference type="RefSeq" id="WP_165600058.1">
    <property type="nucleotide sequence ID" value="NZ_SORZ01000001.1"/>
</dbReference>
<sequence>MITALRRFLVDSWFGRALILLCFIAFVGFGAYAGLSGSFSSGADVVVIGHEGITPQQLGRAIDQQVVGLENRGIPTAALAQPGAQQEIGQEVLRNMVIGREAALAARRNGISINDALIRETVFSMPEFRNARGQFDRQKMLTLLQRNGLDENYLISQTKQFLFTEATLLGLGDSAQVPASLTAMVARFLTQHYVVDVIELPFEASTASLPQPTEAQLHRFYDNHPAQFSAPELRHARIVAMTPDTVAASLQVPDKIVHEVYVERARDYNQPELRSVKVMGTSSAAQAQEIAQAWRKHADWKELQKRFPQAIPVSLDGARREDLPDAALAKAVFAAPLGKVTGPVRTDSGWAVLLVSVITPPHLTTEAQAKPGIIAEIQKLQGPALLKSRAKAFQEAVAGSTNLEKIPADLGAVPASGRLDAQGRTEAGMPAPLPGTPTMQSGIVRQIFSQRKGALPHVVTLADGSAFAVLVDDVVPSHPRNFEESQADVRSAWLQAARKRAQNEQATALLQKAKTGSLAAAVTATPLAPQLQKDQVVTHLKSLPKAPQLVASALFRMKPGVPVMLEAGGAFWLLEVTARVPAPATEVEAVQRQLTLRQQRGMQTDLLDSLGQAYAHEVPPEKFNPALFRQTLQNAFQQLGIAVQQPARQAGTP</sequence>
<protein>
    <recommendedName>
        <fullName evidence="2">Parvulin-like PPIase</fullName>
    </recommendedName>
    <alternativeName>
        <fullName evidence="9">Peptidyl-prolyl cis-trans isomerase plp</fullName>
    </alternativeName>
    <alternativeName>
        <fullName evidence="12">Periplasmic chaperone PpiD</fullName>
    </alternativeName>
    <alternativeName>
        <fullName evidence="13">Periplasmic folding chaperone</fullName>
    </alternativeName>
    <alternativeName>
        <fullName evidence="10">Rotamase plp</fullName>
    </alternativeName>
</protein>
<dbReference type="EMBL" id="SORZ01000001">
    <property type="protein sequence ID" value="TPW35560.1"/>
    <property type="molecule type" value="Genomic_DNA"/>
</dbReference>
<keyword evidence="8" id="KW-0143">Chaperone</keyword>
<dbReference type="PANTHER" id="PTHR47529">
    <property type="entry name" value="PEPTIDYL-PROLYL CIS-TRANS ISOMERASE D"/>
    <property type="match status" value="1"/>
</dbReference>
<keyword evidence="5" id="KW-0812">Transmembrane</keyword>
<gene>
    <name evidence="15" type="ORF">E3202_00865</name>
</gene>
<accession>A0A506UQF4</accession>
<dbReference type="InterPro" id="IPR027304">
    <property type="entry name" value="Trigger_fact/SurA_dom_sf"/>
</dbReference>
<dbReference type="InterPro" id="IPR052029">
    <property type="entry name" value="PpiD_chaperone"/>
</dbReference>
<organism evidence="15 16">
    <name type="scientific">Oecophyllibacter saccharovorans</name>
    <dbReference type="NCBI Taxonomy" id="2558360"/>
    <lineage>
        <taxon>Bacteria</taxon>
        <taxon>Pseudomonadati</taxon>
        <taxon>Pseudomonadota</taxon>
        <taxon>Alphaproteobacteria</taxon>
        <taxon>Acetobacterales</taxon>
        <taxon>Acetobacteraceae</taxon>
        <taxon>Oecophyllibacter</taxon>
    </lineage>
</organism>
<dbReference type="Pfam" id="PF13624">
    <property type="entry name" value="SurA_N_3"/>
    <property type="match status" value="1"/>
</dbReference>
<evidence type="ECO:0000256" key="3">
    <source>
        <dbReference type="ARBA" id="ARBA00022475"/>
    </source>
</evidence>
<evidence type="ECO:0000256" key="9">
    <source>
        <dbReference type="ARBA" id="ARBA00030642"/>
    </source>
</evidence>
<comment type="caution">
    <text evidence="15">The sequence shown here is derived from an EMBL/GenBank/DDBJ whole genome shotgun (WGS) entry which is preliminary data.</text>
</comment>
<keyword evidence="6" id="KW-1133">Transmembrane helix</keyword>
<keyword evidence="3" id="KW-1003">Cell membrane</keyword>
<dbReference type="GO" id="GO:0003755">
    <property type="term" value="F:peptidyl-prolyl cis-trans isomerase activity"/>
    <property type="evidence" value="ECO:0007669"/>
    <property type="project" value="InterPro"/>
</dbReference>
<dbReference type="PANTHER" id="PTHR47529:SF1">
    <property type="entry name" value="PERIPLASMIC CHAPERONE PPID"/>
    <property type="match status" value="1"/>
</dbReference>
<evidence type="ECO:0000256" key="10">
    <source>
        <dbReference type="ARBA" id="ARBA00031484"/>
    </source>
</evidence>
<evidence type="ECO:0000313" key="15">
    <source>
        <dbReference type="EMBL" id="TPW35560.1"/>
    </source>
</evidence>
<evidence type="ECO:0000259" key="14">
    <source>
        <dbReference type="Pfam" id="PF13145"/>
    </source>
</evidence>
<dbReference type="SUPFAM" id="SSF109998">
    <property type="entry name" value="Triger factor/SurA peptide-binding domain-like"/>
    <property type="match status" value="1"/>
</dbReference>
<comment type="subcellular location">
    <subcellularLocation>
        <location evidence="1">Cell inner membrane</location>
        <topology evidence="1">Single-pass type II membrane protein</topology>
        <orientation evidence="1">Periplasmic side</orientation>
    </subcellularLocation>
</comment>
<evidence type="ECO:0000256" key="7">
    <source>
        <dbReference type="ARBA" id="ARBA00023136"/>
    </source>
</evidence>
<evidence type="ECO:0000256" key="12">
    <source>
        <dbReference type="ARBA" id="ARBA00040743"/>
    </source>
</evidence>
<evidence type="ECO:0000256" key="5">
    <source>
        <dbReference type="ARBA" id="ARBA00022692"/>
    </source>
</evidence>
<keyword evidence="7" id="KW-0472">Membrane</keyword>
<dbReference type="SUPFAM" id="SSF54534">
    <property type="entry name" value="FKBP-like"/>
    <property type="match status" value="1"/>
</dbReference>
<evidence type="ECO:0000256" key="8">
    <source>
        <dbReference type="ARBA" id="ARBA00023186"/>
    </source>
</evidence>
<reference evidence="15 16" key="1">
    <citation type="submission" date="2019-03" db="EMBL/GenBank/DDBJ databases">
        <title>The complete genome sequence of Neokomagataea sp. Jb2 NBRC113641.</title>
        <authorList>
            <person name="Chua K.-O."/>
            <person name="Chan K.-G."/>
            <person name="See-Too W.-S."/>
        </authorList>
    </citation>
    <scope>NUCLEOTIDE SEQUENCE [LARGE SCALE GENOMIC DNA]</scope>
    <source>
        <strain evidence="15 16">Jb2</strain>
    </source>
</reference>
<evidence type="ECO:0000313" key="16">
    <source>
        <dbReference type="Proteomes" id="UP000315037"/>
    </source>
</evidence>
<comment type="similarity">
    <text evidence="11">Belongs to the PpiD chaperone family.</text>
</comment>
<name>A0A506UQF4_9PROT</name>
<evidence type="ECO:0000256" key="6">
    <source>
        <dbReference type="ARBA" id="ARBA00022989"/>
    </source>
</evidence>
<keyword evidence="15" id="KW-0413">Isomerase</keyword>
<evidence type="ECO:0000256" key="1">
    <source>
        <dbReference type="ARBA" id="ARBA00004382"/>
    </source>
</evidence>
<evidence type="ECO:0000256" key="2">
    <source>
        <dbReference type="ARBA" id="ARBA00018370"/>
    </source>
</evidence>
<dbReference type="Gene3D" id="3.10.50.40">
    <property type="match status" value="1"/>
</dbReference>
<dbReference type="InterPro" id="IPR046357">
    <property type="entry name" value="PPIase_dom_sf"/>
</dbReference>
<dbReference type="AlphaFoldDB" id="A0A506UQF4"/>
<feature type="domain" description="PpiC" evidence="14">
    <location>
        <begin position="252"/>
        <end position="371"/>
    </location>
</feature>